<comment type="caution">
    <text evidence="2">The sequence shown here is derived from an EMBL/GenBank/DDBJ whole genome shotgun (WGS) entry which is preliminary data.</text>
</comment>
<protein>
    <recommendedName>
        <fullName evidence="1">DUF4817 domain-containing protein</fullName>
    </recommendedName>
</protein>
<evidence type="ECO:0000313" key="3">
    <source>
        <dbReference type="Proteomes" id="UP001177670"/>
    </source>
</evidence>
<reference evidence="2" key="1">
    <citation type="submission" date="2021-10" db="EMBL/GenBank/DDBJ databases">
        <title>Melipona bicolor Genome sequencing and assembly.</title>
        <authorList>
            <person name="Araujo N.S."/>
            <person name="Arias M.C."/>
        </authorList>
    </citation>
    <scope>NUCLEOTIDE SEQUENCE</scope>
    <source>
        <strain evidence="2">USP_2M_L1-L4_2017</strain>
        <tissue evidence="2">Whole body</tissue>
    </source>
</reference>
<dbReference type="PANTHER" id="PTHR47326">
    <property type="entry name" value="TRANSPOSABLE ELEMENT TC3 TRANSPOSASE-LIKE PROTEIN"/>
    <property type="match status" value="1"/>
</dbReference>
<organism evidence="2 3">
    <name type="scientific">Melipona bicolor</name>
    <dbReference type="NCBI Taxonomy" id="60889"/>
    <lineage>
        <taxon>Eukaryota</taxon>
        <taxon>Metazoa</taxon>
        <taxon>Ecdysozoa</taxon>
        <taxon>Arthropoda</taxon>
        <taxon>Hexapoda</taxon>
        <taxon>Insecta</taxon>
        <taxon>Pterygota</taxon>
        <taxon>Neoptera</taxon>
        <taxon>Endopterygota</taxon>
        <taxon>Hymenoptera</taxon>
        <taxon>Apocrita</taxon>
        <taxon>Aculeata</taxon>
        <taxon>Apoidea</taxon>
        <taxon>Anthophila</taxon>
        <taxon>Apidae</taxon>
        <taxon>Melipona</taxon>
    </lineage>
</organism>
<dbReference type="AlphaFoldDB" id="A0AA40GG15"/>
<dbReference type="Proteomes" id="UP001177670">
    <property type="component" value="Unassembled WGS sequence"/>
</dbReference>
<dbReference type="Pfam" id="PF16087">
    <property type="entry name" value="DUF4817"/>
    <property type="match status" value="1"/>
</dbReference>
<proteinExistence type="predicted"/>
<accession>A0AA40GG15</accession>
<feature type="domain" description="DUF4817" evidence="1">
    <location>
        <begin position="5"/>
        <end position="54"/>
    </location>
</feature>
<dbReference type="EMBL" id="JAHYIQ010000001">
    <property type="protein sequence ID" value="KAK1136555.1"/>
    <property type="molecule type" value="Genomic_DNA"/>
</dbReference>
<evidence type="ECO:0000313" key="2">
    <source>
        <dbReference type="EMBL" id="KAK1136555.1"/>
    </source>
</evidence>
<sequence length="109" mass="12726">MATPQEKAQCVSWFIETKSDLQTQRNFRTKYGRDPPSRPSIRAWHKKFMETGTVFDKGRSGRPRTSEENIDRVRKAFDHSPRQSIRTAARQLELPRSTVHKVINEAKKT</sequence>
<dbReference type="InterPro" id="IPR032135">
    <property type="entry name" value="DUF4817"/>
</dbReference>
<gene>
    <name evidence="2" type="ORF">K0M31_020453</name>
</gene>
<keyword evidence="3" id="KW-1185">Reference proteome</keyword>
<dbReference type="PANTHER" id="PTHR47326:SF1">
    <property type="entry name" value="HTH PSQ-TYPE DOMAIN-CONTAINING PROTEIN"/>
    <property type="match status" value="1"/>
</dbReference>
<name>A0AA40GG15_9HYME</name>
<evidence type="ECO:0000259" key="1">
    <source>
        <dbReference type="Pfam" id="PF16087"/>
    </source>
</evidence>